<protein>
    <submittedName>
        <fullName evidence="5">Animal haem peroxidase</fullName>
    </submittedName>
</protein>
<dbReference type="InterPro" id="IPR010255">
    <property type="entry name" value="Haem_peroxidase_sf"/>
</dbReference>
<evidence type="ECO:0000256" key="2">
    <source>
        <dbReference type="ARBA" id="ARBA00022525"/>
    </source>
</evidence>
<dbReference type="PANTHER" id="PTHR11475:SF4">
    <property type="entry name" value="CHORION PEROXIDASE"/>
    <property type="match status" value="1"/>
</dbReference>
<keyword evidence="4" id="KW-0732">Signal</keyword>
<evidence type="ECO:0000313" key="5">
    <source>
        <dbReference type="EMBL" id="SDQ24749.1"/>
    </source>
</evidence>
<keyword evidence="5" id="KW-0575">Peroxidase</keyword>
<gene>
    <name evidence="5" type="ORF">SAMN04489742_0252</name>
</gene>
<keyword evidence="2" id="KW-0964">Secreted</keyword>
<dbReference type="Proteomes" id="UP000181917">
    <property type="component" value="Unassembled WGS sequence"/>
</dbReference>
<dbReference type="KEGG" id="acry:AC20117_15995"/>
<keyword evidence="5" id="KW-0560">Oxidoreductase</keyword>
<dbReference type="InterPro" id="IPR007253">
    <property type="entry name" value="Cell_wall-bd_2"/>
</dbReference>
<evidence type="ECO:0000313" key="6">
    <source>
        <dbReference type="Proteomes" id="UP000181917"/>
    </source>
</evidence>
<comment type="subcellular location">
    <subcellularLocation>
        <location evidence="1">Secreted</location>
    </subcellularLocation>
</comment>
<dbReference type="InterPro" id="IPR001343">
    <property type="entry name" value="Hemolysn_Ca-bd"/>
</dbReference>
<dbReference type="SUPFAM" id="SSF48113">
    <property type="entry name" value="Heme-dependent peroxidases"/>
    <property type="match status" value="1"/>
</dbReference>
<reference evidence="5 6" key="1">
    <citation type="submission" date="2016-10" db="EMBL/GenBank/DDBJ databases">
        <authorList>
            <person name="de Groot N.N."/>
        </authorList>
    </citation>
    <scope>NUCLEOTIDE SEQUENCE [LARGE SCALE GENOMIC DNA]</scope>
    <source>
        <strain evidence="5 6">DSM 20117</strain>
    </source>
</reference>
<dbReference type="OrthoDB" id="7876310at2"/>
<name>A0A1H0ZBL7_9MICC</name>
<evidence type="ECO:0000256" key="4">
    <source>
        <dbReference type="SAM" id="SignalP"/>
    </source>
</evidence>
<dbReference type="GO" id="GO:0005509">
    <property type="term" value="F:calcium ion binding"/>
    <property type="evidence" value="ECO:0007669"/>
    <property type="project" value="InterPro"/>
</dbReference>
<dbReference type="GO" id="GO:0020037">
    <property type="term" value="F:heme binding"/>
    <property type="evidence" value="ECO:0007669"/>
    <property type="project" value="InterPro"/>
</dbReference>
<dbReference type="InterPro" id="IPR019791">
    <property type="entry name" value="Haem_peroxidase_animal"/>
</dbReference>
<dbReference type="Gene3D" id="1.10.640.10">
    <property type="entry name" value="Haem peroxidase domain superfamily, animal type"/>
    <property type="match status" value="1"/>
</dbReference>
<organism evidence="5 6">
    <name type="scientific">Crystallibacter crystallopoietes</name>
    <dbReference type="NCBI Taxonomy" id="37928"/>
    <lineage>
        <taxon>Bacteria</taxon>
        <taxon>Bacillati</taxon>
        <taxon>Actinomycetota</taxon>
        <taxon>Actinomycetes</taxon>
        <taxon>Micrococcales</taxon>
        <taxon>Micrococcaceae</taxon>
        <taxon>Crystallibacter</taxon>
    </lineage>
</organism>
<dbReference type="Pfam" id="PF04122">
    <property type="entry name" value="CW_binding_2"/>
    <property type="match status" value="3"/>
</dbReference>
<dbReference type="GO" id="GO:0006979">
    <property type="term" value="P:response to oxidative stress"/>
    <property type="evidence" value="ECO:0007669"/>
    <property type="project" value="InterPro"/>
</dbReference>
<dbReference type="SUPFAM" id="SSF51120">
    <property type="entry name" value="beta-Roll"/>
    <property type="match status" value="1"/>
</dbReference>
<dbReference type="PANTHER" id="PTHR11475">
    <property type="entry name" value="OXIDASE/PEROXIDASE"/>
    <property type="match status" value="1"/>
</dbReference>
<dbReference type="Gene3D" id="2.150.10.10">
    <property type="entry name" value="Serralysin-like metalloprotease, C-terminal"/>
    <property type="match status" value="1"/>
</dbReference>
<dbReference type="Pfam" id="PF00353">
    <property type="entry name" value="HemolysinCabind"/>
    <property type="match status" value="4"/>
</dbReference>
<feature type="chain" id="PRO_5010325190" evidence="4">
    <location>
        <begin position="41"/>
        <end position="1693"/>
    </location>
</feature>
<feature type="signal peptide" evidence="4">
    <location>
        <begin position="1"/>
        <end position="40"/>
    </location>
</feature>
<dbReference type="InterPro" id="IPR037120">
    <property type="entry name" value="Haem_peroxidase_sf_animal"/>
</dbReference>
<dbReference type="PROSITE" id="PS50292">
    <property type="entry name" value="PEROXIDASE_3"/>
    <property type="match status" value="1"/>
</dbReference>
<dbReference type="InterPro" id="IPR018511">
    <property type="entry name" value="Hemolysin-typ_Ca-bd_CS"/>
</dbReference>
<evidence type="ECO:0000256" key="1">
    <source>
        <dbReference type="ARBA" id="ARBA00004613"/>
    </source>
</evidence>
<dbReference type="InterPro" id="IPR011049">
    <property type="entry name" value="Serralysin-like_metalloprot_C"/>
</dbReference>
<dbReference type="GO" id="GO:0005576">
    <property type="term" value="C:extracellular region"/>
    <property type="evidence" value="ECO:0007669"/>
    <property type="project" value="UniProtKB-SubCell"/>
</dbReference>
<dbReference type="Pfam" id="PF03098">
    <property type="entry name" value="An_peroxidase"/>
    <property type="match status" value="3"/>
</dbReference>
<evidence type="ECO:0000256" key="3">
    <source>
        <dbReference type="ARBA" id="ARBA00023180"/>
    </source>
</evidence>
<dbReference type="STRING" id="37928.SAMN04489742_0252"/>
<keyword evidence="3" id="KW-0325">Glycoprotein</keyword>
<dbReference type="EMBL" id="FNKH01000002">
    <property type="protein sequence ID" value="SDQ24749.1"/>
    <property type="molecule type" value="Genomic_DNA"/>
</dbReference>
<proteinExistence type="predicted"/>
<dbReference type="GO" id="GO:0004601">
    <property type="term" value="F:peroxidase activity"/>
    <property type="evidence" value="ECO:0007669"/>
    <property type="project" value="UniProtKB-KW"/>
</dbReference>
<sequence>MDKSPRHLSARRKTSIKLAALATGSAVVLSGVMVPGQAAAAPPPGQDFNVTTGDLEFIIKQIDISEAHAEDTILEDEDSSPLCQTGATFNIAEQTHYDVDGDPCVGSPTLPFGLRTVDGRWNNLMPGQDGYGTSGKDFPRLLPADFKDADPIPGGGAPGGAPGTPTSYKSTDGEFVYDAEPRIISNLVVDQTTDNPAAVAASERIEGSGLVDGTAFSRTYGTTLFDTSAAISKANYNPSVPVVYIARADDYSDALAAGPAATASGGPLLLVNSNSIPASIRTQLARLQPQRIVVVGGDVAVTATVATTLQQFTAGAVTRQAGTTRYDTAAAISRANHPDGASKVFIATGLNFPDALAAAAPAARDGNPVLLVTRDGIPAATATELDRLNPSEIVVLGGPRAVSEPVFNELNGRDGATVTRIGGTTLYDTAAMISAEHYAPGVDTVYLTTGENFPDALSGSPAAGKQGAPILLVPRSGSVPASVAAELQRLKAKRAIILGGPLAVSAGVEDELAGLVGGSEMFIPDIATDEGLSASVTSFFTFFGQFFDHGLDQVSKGGNGTIVVPLQPDDPLYEEGSRTNFLTLSRATIGEDGSQEHINRTTPFVDQNQTYTSHPSHQAFLREYVAGENGPEVTGKLLNGAGGEGVATWNDVKNQARTVLGINLTDMDVLNVPMLRMDPYGHFVPGPNGYPQLVLEDGTMIEGDPANGGVAVPENVIRVNQAFLDDIAHGATPNPPSGYDAELLGSHFATGDGRGNENIALTAVHHVFHSEHNRVMEQIDDFLQNEAPAELRDRYMAEDGIWDYGERLFQAARFFTEMQYQHLVFEEFARRIQPNIDPTTLNENSYMPDVDPAIVAEFAHVVYRFGHSLLTEDIRREVNGEMEDIPLFDGFLNPQGYLTAPDGTALSPNEAAGSIIRGTTHQTANAIDEFVTDTLRNQLLGLPLDLVTINMLRARETGVPSLQVARQTFYEDSRHPELAPYTSWEDFRLAMKNPESILNFVAAYGIHPSLDVDTLDSKRAAAALLIEDEAFMTAPAAETGVNDIDFWMGGLAEKPFVFGGMLGTTFNVVFEQQLENLQNGDRFYYLTRNLGNSLFHTLEANSFSQLILRNTAADKLPHDVFAAAQATFDLSEPAVDLAAAGLQELDGWSRFTGGEHTTMQGTDSNDSLRGGIGDDSFWGRAGNDRIEGDDGADALMGGDGDDILTDLNGDDRLQGEAGNDALAGGPGVADLLFGGSGQDFILGGNDNSTVFGGLGNDFILGSTGPDNLRGDEGDDWIEGGPGGSDLLVGDLSNTMMNDPALWHGGHDVLNGGSGNADHDAEGGDDIMVAGTGTERFGGMLGFDWVTFKDNRFPARVDMDRLQIVPEVESGIRDRYLGVEAVAGWNSNDVIRGSQSEDDLVAPEIGTLGYGHRLTQEHLDRIAGLRDLLGGGELPEYALPFLDGQPTTPDDFNNNILLAGAGSDLVEPRLGRNFVDGDAWLDVNVVWRPADGAVAERAKSISAFSERIFNRTISPVDLFIERSVVGADANQADATDTIVYAETRDEFEIEQLSDGVIRVTSVANPGIRQDILRNVEQLQFSDETVDVSDGVEAPVELPAGTVNLNVGDLVEGQTVNATAEIPDPEVTDLRFELQIVDPGTGEAATTQDGTTGNFLLGEAEVGFTVQVVVTYTGGDGTPVQLVSEPTVNEVQAAP</sequence>
<keyword evidence="6" id="KW-1185">Reference proteome</keyword>
<accession>A0A1H0ZBL7</accession>
<dbReference type="PROSITE" id="PS00330">
    <property type="entry name" value="HEMOLYSIN_CALCIUM"/>
    <property type="match status" value="1"/>
</dbReference>